<evidence type="ECO:0000259" key="4">
    <source>
        <dbReference type="PROSITE" id="PS50102"/>
    </source>
</evidence>
<dbReference type="InterPro" id="IPR001841">
    <property type="entry name" value="Znf_RING"/>
</dbReference>
<dbReference type="SUPFAM" id="SSF54928">
    <property type="entry name" value="RNA-binding domain, RBD"/>
    <property type="match status" value="1"/>
</dbReference>
<dbReference type="EMBL" id="JNBS01001674">
    <property type="protein sequence ID" value="OQS01072.1"/>
    <property type="molecule type" value="Genomic_DNA"/>
</dbReference>
<evidence type="ECO:0000313" key="6">
    <source>
        <dbReference type="Proteomes" id="UP000243217"/>
    </source>
</evidence>
<gene>
    <name evidence="5" type="ORF">THRCLA_05778</name>
</gene>
<dbReference type="STRING" id="74557.A0A1V9ZSQ6"/>
<evidence type="ECO:0008006" key="7">
    <source>
        <dbReference type="Google" id="ProtNLM"/>
    </source>
</evidence>
<evidence type="ECO:0000313" key="5">
    <source>
        <dbReference type="EMBL" id="OQS01072.1"/>
    </source>
</evidence>
<dbReference type="GO" id="GO:0005654">
    <property type="term" value="C:nucleoplasm"/>
    <property type="evidence" value="ECO:0007669"/>
    <property type="project" value="TreeGrafter"/>
</dbReference>
<feature type="domain" description="RING-type" evidence="3">
    <location>
        <begin position="60"/>
        <end position="102"/>
    </location>
</feature>
<dbReference type="InterPro" id="IPR000504">
    <property type="entry name" value="RRM_dom"/>
</dbReference>
<dbReference type="InterPro" id="IPR039599">
    <property type="entry name" value="RBM48"/>
</dbReference>
<sequence length="382" mass="43931">MGNSSVKARHAKELERYTRPTGLYKSCLWENKIVRKLILERKLAPRYPGSESPRDDSYECPICFLHYPSTLNQTTCCKQALCTECVLQTKPPGKSVCCPFCNREEFKTNFAIGSSGRIKQRLYQADSDATDLSSPEASMSSSIEVQFASVADRKRLQEEVAAQARTSNLGQHHSIMNQIPYTETNATISRMEEILILEAIRRSMLDHEHAHFVTEKIMAAIPSYRAPNPRFGRVVQPKAYTVNEESRFIIVRNIPALGTCDELIERLGLYGNIEEHRMLDDHDDANEFLDVMWIRYATVDDARHAKNKVVQSPFYGNILQISYAPEEELHGDTLNKLLERRNLILNRLEKAMEPKKKEDFIGPLMPNERVNKETREIKRRRI</sequence>
<comment type="caution">
    <text evidence="5">The sequence shown here is derived from an EMBL/GenBank/DDBJ whole genome shotgun (WGS) entry which is preliminary data.</text>
</comment>
<keyword evidence="1" id="KW-0863">Zinc-finger</keyword>
<name>A0A1V9ZSQ6_9STRA</name>
<dbReference type="PROSITE" id="PS50089">
    <property type="entry name" value="ZF_RING_2"/>
    <property type="match status" value="1"/>
</dbReference>
<dbReference type="InterPro" id="IPR035979">
    <property type="entry name" value="RBD_domain_sf"/>
</dbReference>
<keyword evidence="1" id="KW-0862">Zinc</keyword>
<dbReference type="OrthoDB" id="156309at2759"/>
<evidence type="ECO:0000259" key="3">
    <source>
        <dbReference type="PROSITE" id="PS50089"/>
    </source>
</evidence>
<dbReference type="InterPro" id="IPR012677">
    <property type="entry name" value="Nucleotide-bd_a/b_plait_sf"/>
</dbReference>
<accession>A0A1V9ZSQ6</accession>
<dbReference type="GO" id="GO:0003723">
    <property type="term" value="F:RNA binding"/>
    <property type="evidence" value="ECO:0007669"/>
    <property type="project" value="UniProtKB-UniRule"/>
</dbReference>
<feature type="domain" description="RRM" evidence="4">
    <location>
        <begin position="247"/>
        <end position="326"/>
    </location>
</feature>
<proteinExistence type="predicted"/>
<dbReference type="GO" id="GO:0008270">
    <property type="term" value="F:zinc ion binding"/>
    <property type="evidence" value="ECO:0007669"/>
    <property type="project" value="UniProtKB-KW"/>
</dbReference>
<dbReference type="PANTHER" id="PTHR20957">
    <property type="entry name" value="RNA-BINDING PROTEIN 48"/>
    <property type="match status" value="1"/>
</dbReference>
<dbReference type="Proteomes" id="UP000243217">
    <property type="component" value="Unassembled WGS sequence"/>
</dbReference>
<dbReference type="PROSITE" id="PS50102">
    <property type="entry name" value="RRM"/>
    <property type="match status" value="1"/>
</dbReference>
<dbReference type="PANTHER" id="PTHR20957:SF0">
    <property type="entry name" value="RNA-BINDING PROTEIN 48"/>
    <property type="match status" value="1"/>
</dbReference>
<keyword evidence="2" id="KW-0694">RNA-binding</keyword>
<keyword evidence="1" id="KW-0479">Metal-binding</keyword>
<dbReference type="Gene3D" id="3.30.70.330">
    <property type="match status" value="1"/>
</dbReference>
<organism evidence="5 6">
    <name type="scientific">Thraustotheca clavata</name>
    <dbReference type="NCBI Taxonomy" id="74557"/>
    <lineage>
        <taxon>Eukaryota</taxon>
        <taxon>Sar</taxon>
        <taxon>Stramenopiles</taxon>
        <taxon>Oomycota</taxon>
        <taxon>Saprolegniomycetes</taxon>
        <taxon>Saprolegniales</taxon>
        <taxon>Achlyaceae</taxon>
        <taxon>Thraustotheca</taxon>
    </lineage>
</organism>
<dbReference type="AlphaFoldDB" id="A0A1V9ZSQ6"/>
<keyword evidence="6" id="KW-1185">Reference proteome</keyword>
<evidence type="ECO:0000256" key="1">
    <source>
        <dbReference type="PROSITE-ProRule" id="PRU00175"/>
    </source>
</evidence>
<protein>
    <recommendedName>
        <fullName evidence="7">RING-type domain-containing protein</fullName>
    </recommendedName>
</protein>
<evidence type="ECO:0000256" key="2">
    <source>
        <dbReference type="PROSITE-ProRule" id="PRU00176"/>
    </source>
</evidence>
<reference evidence="5 6" key="1">
    <citation type="journal article" date="2014" name="Genome Biol. Evol.">
        <title>The secreted proteins of Achlya hypogyna and Thraustotheca clavata identify the ancestral oomycete secretome and reveal gene acquisitions by horizontal gene transfer.</title>
        <authorList>
            <person name="Misner I."/>
            <person name="Blouin N."/>
            <person name="Leonard G."/>
            <person name="Richards T.A."/>
            <person name="Lane C.E."/>
        </authorList>
    </citation>
    <scope>NUCLEOTIDE SEQUENCE [LARGE SCALE GENOMIC DNA]</scope>
    <source>
        <strain evidence="5 6">ATCC 34112</strain>
    </source>
</reference>